<feature type="transmembrane region" description="Helical" evidence="12">
    <location>
        <begin position="336"/>
        <end position="357"/>
    </location>
</feature>
<keyword evidence="5 12" id="KW-1133">Transmembrane helix</keyword>
<keyword evidence="9 12" id="KW-0472">Membrane</keyword>
<keyword evidence="6" id="KW-0560">Oxidoreductase</keyword>
<gene>
    <name evidence="13" type="ORF">EV684_10635</name>
</gene>
<feature type="transmembrane region" description="Helical" evidence="12">
    <location>
        <begin position="141"/>
        <end position="160"/>
    </location>
</feature>
<dbReference type="GO" id="GO:0006784">
    <property type="term" value="P:heme A biosynthetic process"/>
    <property type="evidence" value="ECO:0007669"/>
    <property type="project" value="InterPro"/>
</dbReference>
<dbReference type="GO" id="GO:0016020">
    <property type="term" value="C:membrane"/>
    <property type="evidence" value="ECO:0007669"/>
    <property type="project" value="UniProtKB-SubCell"/>
</dbReference>
<sequence length="373" mass="38675">MAAVDLAPLGRLLALAALLAALPLGWLLWRTRGGRPQARLAALTTLTLFLAFDLVVFGAFTRLSDSGLGCPDWPGCYGHASPVGAADHIAAAQQALPSGPVTWSKAWIEMIHRYLAMTVGALVLVLAVASVRARRSLPHGAGWALATLVWVLAQGLLGKYTVTLKLFPAVVTLHLLGGLGLLALLAWQQASWRLARPSAPPGLRALALAGFAVLMLQAALGGWVSSNYAVLACTGFPACNGEAWPAMDAGAGFGLWRELGRGSDGALLSFEALVAIHMAHRLFALVAVAVLAALAWRLWRAPGWRRFGAVLAALLLLQLASGLSNVVFGWPLAAALVHSAGAAALVVLLASVVALAAPAGSRRASVQPQPVAA</sequence>
<keyword evidence="10" id="KW-1015">Disulfide bond</keyword>
<dbReference type="InterPro" id="IPR003780">
    <property type="entry name" value="COX15/CtaA_fam"/>
</dbReference>
<evidence type="ECO:0000313" key="14">
    <source>
        <dbReference type="Proteomes" id="UP000295106"/>
    </source>
</evidence>
<dbReference type="OrthoDB" id="1447144at2"/>
<keyword evidence="3 12" id="KW-0812">Transmembrane</keyword>
<evidence type="ECO:0000256" key="9">
    <source>
        <dbReference type="ARBA" id="ARBA00023136"/>
    </source>
</evidence>
<feature type="transmembrane region" description="Helical" evidence="12">
    <location>
        <begin position="41"/>
        <end position="60"/>
    </location>
</feature>
<keyword evidence="7" id="KW-0408">Iron</keyword>
<dbReference type="GO" id="GO:0016491">
    <property type="term" value="F:oxidoreductase activity"/>
    <property type="evidence" value="ECO:0007669"/>
    <property type="project" value="UniProtKB-KW"/>
</dbReference>
<evidence type="ECO:0000256" key="8">
    <source>
        <dbReference type="ARBA" id="ARBA00023133"/>
    </source>
</evidence>
<feature type="transmembrane region" description="Helical" evidence="12">
    <location>
        <begin position="111"/>
        <end position="129"/>
    </location>
</feature>
<evidence type="ECO:0000256" key="11">
    <source>
        <dbReference type="ARBA" id="ARBA00023444"/>
    </source>
</evidence>
<evidence type="ECO:0000256" key="1">
    <source>
        <dbReference type="ARBA" id="ARBA00004141"/>
    </source>
</evidence>
<keyword evidence="4" id="KW-0479">Metal-binding</keyword>
<feature type="transmembrane region" description="Helical" evidence="12">
    <location>
        <begin position="166"/>
        <end position="185"/>
    </location>
</feature>
<dbReference type="PANTHER" id="PTHR35457">
    <property type="entry name" value="HEME A SYNTHASE"/>
    <property type="match status" value="1"/>
</dbReference>
<dbReference type="InterPro" id="IPR050450">
    <property type="entry name" value="COX15/CtaA_HemeA_synthase"/>
</dbReference>
<evidence type="ECO:0000256" key="7">
    <source>
        <dbReference type="ARBA" id="ARBA00023004"/>
    </source>
</evidence>
<accession>A0A4R2MDC9</accession>
<comment type="pathway">
    <text evidence="11">Porphyrin-containing compound metabolism.</text>
</comment>
<evidence type="ECO:0000313" key="13">
    <source>
        <dbReference type="EMBL" id="TCP02474.1"/>
    </source>
</evidence>
<evidence type="ECO:0000256" key="2">
    <source>
        <dbReference type="ARBA" id="ARBA00022475"/>
    </source>
</evidence>
<protein>
    <submittedName>
        <fullName evidence="13">Cytochrome c oxidase assembly protein subunit 15</fullName>
    </submittedName>
</protein>
<dbReference type="PANTHER" id="PTHR35457:SF1">
    <property type="entry name" value="HEME A SYNTHASE"/>
    <property type="match status" value="1"/>
</dbReference>
<dbReference type="RefSeq" id="WP_132646963.1">
    <property type="nucleotide sequence ID" value="NZ_CP181386.1"/>
</dbReference>
<keyword evidence="8" id="KW-0350">Heme biosynthesis</keyword>
<dbReference type="GO" id="GO:0046872">
    <property type="term" value="F:metal ion binding"/>
    <property type="evidence" value="ECO:0007669"/>
    <property type="project" value="UniProtKB-KW"/>
</dbReference>
<comment type="subcellular location">
    <subcellularLocation>
        <location evidence="1">Membrane</location>
        <topology evidence="1">Multi-pass membrane protein</topology>
    </subcellularLocation>
</comment>
<proteinExistence type="predicted"/>
<dbReference type="Proteomes" id="UP000295106">
    <property type="component" value="Unassembled WGS sequence"/>
</dbReference>
<feature type="transmembrane region" description="Helical" evidence="12">
    <location>
        <begin position="278"/>
        <end position="296"/>
    </location>
</feature>
<evidence type="ECO:0000256" key="5">
    <source>
        <dbReference type="ARBA" id="ARBA00022989"/>
    </source>
</evidence>
<dbReference type="GeneID" id="99683437"/>
<dbReference type="AlphaFoldDB" id="A0A4R2MDC9"/>
<evidence type="ECO:0000256" key="10">
    <source>
        <dbReference type="ARBA" id="ARBA00023157"/>
    </source>
</evidence>
<dbReference type="EMBL" id="SLXD01000006">
    <property type="protein sequence ID" value="TCP02474.1"/>
    <property type="molecule type" value="Genomic_DNA"/>
</dbReference>
<evidence type="ECO:0000256" key="12">
    <source>
        <dbReference type="SAM" id="Phobius"/>
    </source>
</evidence>
<dbReference type="Pfam" id="PF02628">
    <property type="entry name" value="COX15-CtaA"/>
    <property type="match status" value="1"/>
</dbReference>
<evidence type="ECO:0000256" key="6">
    <source>
        <dbReference type="ARBA" id="ARBA00023002"/>
    </source>
</evidence>
<feature type="transmembrane region" description="Helical" evidence="12">
    <location>
        <begin position="308"/>
        <end position="330"/>
    </location>
</feature>
<feature type="transmembrane region" description="Helical" evidence="12">
    <location>
        <begin position="12"/>
        <end position="29"/>
    </location>
</feature>
<evidence type="ECO:0000256" key="3">
    <source>
        <dbReference type="ARBA" id="ARBA00022692"/>
    </source>
</evidence>
<feature type="transmembrane region" description="Helical" evidence="12">
    <location>
        <begin position="205"/>
        <end position="224"/>
    </location>
</feature>
<name>A0A4R2MDC9_RUBGE</name>
<comment type="caution">
    <text evidence="13">The sequence shown here is derived from an EMBL/GenBank/DDBJ whole genome shotgun (WGS) entry which is preliminary data.</text>
</comment>
<keyword evidence="2" id="KW-1003">Cell membrane</keyword>
<reference evidence="13 14" key="1">
    <citation type="submission" date="2019-03" db="EMBL/GenBank/DDBJ databases">
        <title>Genomic Encyclopedia of Type Strains, Phase IV (KMG-IV): sequencing the most valuable type-strain genomes for metagenomic binning, comparative biology and taxonomic classification.</title>
        <authorList>
            <person name="Goeker M."/>
        </authorList>
    </citation>
    <scope>NUCLEOTIDE SEQUENCE [LARGE SCALE GENOMIC DNA]</scope>
    <source>
        <strain evidence="13 14">DSM 1709</strain>
    </source>
</reference>
<organism evidence="13 14">
    <name type="scientific">Rubrivivax gelatinosus</name>
    <name type="common">Rhodocyclus gelatinosus</name>
    <name type="synonym">Rhodopseudomonas gelatinosa</name>
    <dbReference type="NCBI Taxonomy" id="28068"/>
    <lineage>
        <taxon>Bacteria</taxon>
        <taxon>Pseudomonadati</taxon>
        <taxon>Pseudomonadota</taxon>
        <taxon>Betaproteobacteria</taxon>
        <taxon>Burkholderiales</taxon>
        <taxon>Sphaerotilaceae</taxon>
        <taxon>Rubrivivax</taxon>
    </lineage>
</organism>
<evidence type="ECO:0000256" key="4">
    <source>
        <dbReference type="ARBA" id="ARBA00022723"/>
    </source>
</evidence>